<dbReference type="Gene3D" id="1.10.10.410">
    <property type="match status" value="1"/>
</dbReference>
<dbReference type="Pfam" id="PF09424">
    <property type="entry name" value="YqeY"/>
    <property type="match status" value="1"/>
</dbReference>
<dbReference type="SUPFAM" id="SSF89095">
    <property type="entry name" value="GatB/YqeY motif"/>
    <property type="match status" value="1"/>
</dbReference>
<organism evidence="2 3">
    <name type="scientific">Phycomyces blakesleeanus (strain ATCC 8743b / DSM 1359 / FGSC 10004 / NBRC 33097 / NRRL 1555)</name>
    <dbReference type="NCBI Taxonomy" id="763407"/>
    <lineage>
        <taxon>Eukaryota</taxon>
        <taxon>Fungi</taxon>
        <taxon>Fungi incertae sedis</taxon>
        <taxon>Mucoromycota</taxon>
        <taxon>Mucoromycotina</taxon>
        <taxon>Mucoromycetes</taxon>
        <taxon>Mucorales</taxon>
        <taxon>Phycomycetaceae</taxon>
        <taxon>Phycomyces</taxon>
    </lineage>
</organism>
<dbReference type="AlphaFoldDB" id="A0A167PH10"/>
<dbReference type="VEuPathDB" id="FungiDB:PHYBLDRAFT_141762"/>
<dbReference type="GO" id="GO:0016884">
    <property type="term" value="F:carbon-nitrogen ligase activity, with glutamine as amido-N-donor"/>
    <property type="evidence" value="ECO:0007669"/>
    <property type="project" value="UniProtKB-UniRule"/>
</dbReference>
<dbReference type="Gene3D" id="1.10.1510.10">
    <property type="entry name" value="Uncharacterised protein YqeY/AIM41 PF09424, N-terminal domain"/>
    <property type="match status" value="1"/>
</dbReference>
<evidence type="ECO:0000313" key="2">
    <source>
        <dbReference type="EMBL" id="OAD77897.1"/>
    </source>
</evidence>
<comment type="similarity">
    <text evidence="1">Belongs to the AIM41 family.</text>
</comment>
<proteinExistence type="inferred from homology"/>
<dbReference type="InterPro" id="IPR003789">
    <property type="entry name" value="Asn/Gln_tRNA_amidoTrase-B-like"/>
</dbReference>
<keyword evidence="1" id="KW-0496">Mitochondrion</keyword>
<dbReference type="InParanoid" id="A0A167PH10"/>
<dbReference type="RefSeq" id="XP_018295937.1">
    <property type="nucleotide sequence ID" value="XM_018430662.1"/>
</dbReference>
<dbReference type="OrthoDB" id="538640at2759"/>
<dbReference type="GO" id="GO:0005739">
    <property type="term" value="C:mitochondrion"/>
    <property type="evidence" value="ECO:0007669"/>
    <property type="project" value="UniProtKB-SubCell"/>
</dbReference>
<dbReference type="PANTHER" id="PTHR28055:SF1">
    <property type="entry name" value="ALTERED INHERITANCE OF MITOCHONDRIA PROTEIN 41, MITOCHONDRIAL"/>
    <property type="match status" value="1"/>
</dbReference>
<dbReference type="GeneID" id="28991568"/>
<evidence type="ECO:0000256" key="1">
    <source>
        <dbReference type="RuleBase" id="RU365099"/>
    </source>
</evidence>
<reference evidence="3" key="1">
    <citation type="submission" date="2015-06" db="EMBL/GenBank/DDBJ databases">
        <title>Expansion of signal transduction pathways in fungi by whole-genome duplication.</title>
        <authorList>
            <consortium name="DOE Joint Genome Institute"/>
            <person name="Corrochano L.M."/>
            <person name="Kuo A."/>
            <person name="Marcet-Houben M."/>
            <person name="Polaino S."/>
            <person name="Salamov A."/>
            <person name="Villalobos J.M."/>
            <person name="Alvarez M.I."/>
            <person name="Avalos J."/>
            <person name="Benito E.P."/>
            <person name="Benoit I."/>
            <person name="Burger G."/>
            <person name="Camino L.P."/>
            <person name="Canovas D."/>
            <person name="Cerda-Olmedo E."/>
            <person name="Cheng J.-F."/>
            <person name="Dominguez A."/>
            <person name="Elias M."/>
            <person name="Eslava A.P."/>
            <person name="Glaser F."/>
            <person name="Grimwood J."/>
            <person name="Gutierrez G."/>
            <person name="Heitman J."/>
            <person name="Henrissat B."/>
            <person name="Iturriaga E.A."/>
            <person name="Lang B.F."/>
            <person name="Lavin J.L."/>
            <person name="Lee S."/>
            <person name="Li W."/>
            <person name="Lindquist E."/>
            <person name="Lopez-Garcia S."/>
            <person name="Luque E.M."/>
            <person name="Marcos A.T."/>
            <person name="Martin J."/>
            <person name="McCluskey K."/>
            <person name="Medina H.R."/>
            <person name="Miralles-Duran A."/>
            <person name="Miyazaki A."/>
            <person name="Munoz-Torres E."/>
            <person name="Oguiza J.A."/>
            <person name="Ohm R."/>
            <person name="Olmedo M."/>
            <person name="Orejas M."/>
            <person name="Ortiz-Castellanos L."/>
            <person name="Pisabarro A.G."/>
            <person name="Rodriguez-Romero J."/>
            <person name="Ruiz-Herrera J."/>
            <person name="Ruiz-Vazquez R."/>
            <person name="Sanz C."/>
            <person name="Schackwitz W."/>
            <person name="Schmutz J."/>
            <person name="Shahriari M."/>
            <person name="Shelest E."/>
            <person name="Silva-Franco F."/>
            <person name="Soanes D."/>
            <person name="Syed K."/>
            <person name="Tagua V.G."/>
            <person name="Talbot N.J."/>
            <person name="Thon M."/>
            <person name="De vries R.P."/>
            <person name="Wiebenga A."/>
            <person name="Yadav J.S."/>
            <person name="Braun E.L."/>
            <person name="Baker S."/>
            <person name="Garre V."/>
            <person name="Horwitz B."/>
            <person name="Torres-Martinez S."/>
            <person name="Idnurm A."/>
            <person name="Herrera-Estrella A."/>
            <person name="Gabaldon T."/>
            <person name="Grigoriev I.V."/>
        </authorList>
    </citation>
    <scope>NUCLEOTIDE SEQUENCE [LARGE SCALE GENOMIC DNA]</scope>
    <source>
        <strain evidence="3">NRRL 1555(-)</strain>
    </source>
</reference>
<gene>
    <name evidence="1" type="primary">AIM41</name>
    <name evidence="2" type="ORF">PHYBLDRAFT_141762</name>
</gene>
<name>A0A167PH10_PHYB8</name>
<keyword evidence="3" id="KW-1185">Reference proteome</keyword>
<protein>
    <recommendedName>
        <fullName evidence="1">Altered inheritance of mitochondria protein 41</fullName>
    </recommendedName>
</protein>
<dbReference type="PANTHER" id="PTHR28055">
    <property type="entry name" value="ALTERED INHERITANCE OF MITOCHONDRIA PROTEIN 41, MITOCHONDRIAL"/>
    <property type="match status" value="1"/>
</dbReference>
<dbReference type="InterPro" id="IPR019004">
    <property type="entry name" value="YqeY/Aim41"/>
</dbReference>
<dbReference type="STRING" id="763407.A0A167PH10"/>
<evidence type="ECO:0000313" key="3">
    <source>
        <dbReference type="Proteomes" id="UP000077315"/>
    </source>
</evidence>
<accession>A0A167PH10</accession>
<dbReference type="InterPro" id="IPR042184">
    <property type="entry name" value="YqeY/Aim41_N"/>
</dbReference>
<comment type="subcellular location">
    <subcellularLocation>
        <location evidence="1">Mitochondrion</location>
    </subcellularLocation>
</comment>
<dbReference type="EMBL" id="KV440974">
    <property type="protein sequence ID" value="OAD77897.1"/>
    <property type="molecule type" value="Genomic_DNA"/>
</dbReference>
<dbReference type="InterPro" id="IPR023168">
    <property type="entry name" value="GatB_Yqey_C_2"/>
</dbReference>
<sequence length="184" mass="20401">MASLQRSLFLLTSQCRSMPMRSLGLVRHYTSEATESLLDQLKQDRKTLMREKKQPDLNVVKSVLSDYTYYIKSPNAVPGQSENASVLSVLQKGIKRRQDSVAQYAAGGRPELAEQEQAELAVLQRYLPAQMSAEEIESHVRALVAEIGATTARDMGKVMKAWTIDASKADKKTVSDMVKKVLGA</sequence>
<dbReference type="Proteomes" id="UP000077315">
    <property type="component" value="Unassembled WGS sequence"/>
</dbReference>